<comment type="caution">
    <text evidence="2">The sequence shown here is derived from an EMBL/GenBank/DDBJ whole genome shotgun (WGS) entry which is preliminary data.</text>
</comment>
<organism evidence="2 3">
    <name type="scientific">Myotis myotis</name>
    <name type="common">Greater mouse-eared bat</name>
    <name type="synonym">Vespertilio myotis</name>
    <dbReference type="NCBI Taxonomy" id="51298"/>
    <lineage>
        <taxon>Eukaryota</taxon>
        <taxon>Metazoa</taxon>
        <taxon>Chordata</taxon>
        <taxon>Craniata</taxon>
        <taxon>Vertebrata</taxon>
        <taxon>Euteleostomi</taxon>
        <taxon>Mammalia</taxon>
        <taxon>Eutheria</taxon>
        <taxon>Laurasiatheria</taxon>
        <taxon>Chiroptera</taxon>
        <taxon>Yangochiroptera</taxon>
        <taxon>Vespertilionidae</taxon>
        <taxon>Myotis</taxon>
    </lineage>
</organism>
<keyword evidence="3" id="KW-1185">Reference proteome</keyword>
<dbReference type="EMBL" id="JABWUV010000007">
    <property type="protein sequence ID" value="KAF6341469.1"/>
    <property type="molecule type" value="Genomic_DNA"/>
</dbReference>
<protein>
    <submittedName>
        <fullName evidence="2">Uncharacterized protein</fullName>
    </submittedName>
</protein>
<reference evidence="2 3" key="1">
    <citation type="journal article" date="2020" name="Nature">
        <title>Six reference-quality genomes reveal evolution of bat adaptations.</title>
        <authorList>
            <person name="Jebb D."/>
            <person name="Huang Z."/>
            <person name="Pippel M."/>
            <person name="Hughes G.M."/>
            <person name="Lavrichenko K."/>
            <person name="Devanna P."/>
            <person name="Winkler S."/>
            <person name="Jermiin L.S."/>
            <person name="Skirmuntt E.C."/>
            <person name="Katzourakis A."/>
            <person name="Burkitt-Gray L."/>
            <person name="Ray D.A."/>
            <person name="Sullivan K.A.M."/>
            <person name="Roscito J.G."/>
            <person name="Kirilenko B.M."/>
            <person name="Davalos L.M."/>
            <person name="Corthals A.P."/>
            <person name="Power M.L."/>
            <person name="Jones G."/>
            <person name="Ransome R.D."/>
            <person name="Dechmann D.K.N."/>
            <person name="Locatelli A.G."/>
            <person name="Puechmaille S.J."/>
            <person name="Fedrigo O."/>
            <person name="Jarvis E.D."/>
            <person name="Hiller M."/>
            <person name="Vernes S.C."/>
            <person name="Myers E.W."/>
            <person name="Teeling E.C."/>
        </authorList>
    </citation>
    <scope>NUCLEOTIDE SEQUENCE [LARGE SCALE GENOMIC DNA]</scope>
    <source>
        <strain evidence="2">MMyoMyo1</strain>
        <tissue evidence="2">Flight muscle</tissue>
    </source>
</reference>
<evidence type="ECO:0000256" key="1">
    <source>
        <dbReference type="SAM" id="MobiDB-lite"/>
    </source>
</evidence>
<dbReference type="AlphaFoldDB" id="A0A7J7WVP2"/>
<evidence type="ECO:0000313" key="3">
    <source>
        <dbReference type="Proteomes" id="UP000527355"/>
    </source>
</evidence>
<gene>
    <name evidence="2" type="ORF">mMyoMyo1_011891</name>
</gene>
<sequence>MTRLSPTLPRAPWKAPPGPSSFPVCRQPFICFLAPGLSSHLLEFNVNGVMQYELWVGWVLSRSIIILRFTHVAYTSSSFLYIAGPGCAQTLGRANPSESILIIHPSLPQAPQQEKSPSPRRRGGGWAVGSRQWDRPPREISLGAS</sequence>
<name>A0A7J7WVP2_MYOMY</name>
<proteinExistence type="predicted"/>
<evidence type="ECO:0000313" key="2">
    <source>
        <dbReference type="EMBL" id="KAF6341469.1"/>
    </source>
</evidence>
<feature type="region of interest" description="Disordered" evidence="1">
    <location>
        <begin position="107"/>
        <end position="145"/>
    </location>
</feature>
<accession>A0A7J7WVP2</accession>
<dbReference type="Proteomes" id="UP000527355">
    <property type="component" value="Unassembled WGS sequence"/>
</dbReference>